<organism evidence="1 2">
    <name type="scientific">Ascobolus immersus RN42</name>
    <dbReference type="NCBI Taxonomy" id="1160509"/>
    <lineage>
        <taxon>Eukaryota</taxon>
        <taxon>Fungi</taxon>
        <taxon>Dikarya</taxon>
        <taxon>Ascomycota</taxon>
        <taxon>Pezizomycotina</taxon>
        <taxon>Pezizomycetes</taxon>
        <taxon>Pezizales</taxon>
        <taxon>Ascobolaceae</taxon>
        <taxon>Ascobolus</taxon>
    </lineage>
</organism>
<reference evidence="1 2" key="1">
    <citation type="journal article" date="2018" name="Nat. Ecol. Evol.">
        <title>Pezizomycetes genomes reveal the molecular basis of ectomycorrhizal truffle lifestyle.</title>
        <authorList>
            <person name="Murat C."/>
            <person name="Payen T."/>
            <person name="Noel B."/>
            <person name="Kuo A."/>
            <person name="Morin E."/>
            <person name="Chen J."/>
            <person name="Kohler A."/>
            <person name="Krizsan K."/>
            <person name="Balestrini R."/>
            <person name="Da Silva C."/>
            <person name="Montanini B."/>
            <person name="Hainaut M."/>
            <person name="Levati E."/>
            <person name="Barry K.W."/>
            <person name="Belfiori B."/>
            <person name="Cichocki N."/>
            <person name="Clum A."/>
            <person name="Dockter R.B."/>
            <person name="Fauchery L."/>
            <person name="Guy J."/>
            <person name="Iotti M."/>
            <person name="Le Tacon F."/>
            <person name="Lindquist E.A."/>
            <person name="Lipzen A."/>
            <person name="Malagnac F."/>
            <person name="Mello A."/>
            <person name="Molinier V."/>
            <person name="Miyauchi S."/>
            <person name="Poulain J."/>
            <person name="Riccioni C."/>
            <person name="Rubini A."/>
            <person name="Sitrit Y."/>
            <person name="Splivallo R."/>
            <person name="Traeger S."/>
            <person name="Wang M."/>
            <person name="Zifcakova L."/>
            <person name="Wipf D."/>
            <person name="Zambonelli A."/>
            <person name="Paolocci F."/>
            <person name="Nowrousian M."/>
            <person name="Ottonello S."/>
            <person name="Baldrian P."/>
            <person name="Spatafora J.W."/>
            <person name="Henrissat B."/>
            <person name="Nagy L.G."/>
            <person name="Aury J.M."/>
            <person name="Wincker P."/>
            <person name="Grigoriev I.V."/>
            <person name="Bonfante P."/>
            <person name="Martin F.M."/>
        </authorList>
    </citation>
    <scope>NUCLEOTIDE SEQUENCE [LARGE SCALE GENOMIC DNA]</scope>
    <source>
        <strain evidence="1 2">RN42</strain>
    </source>
</reference>
<evidence type="ECO:0000313" key="1">
    <source>
        <dbReference type="EMBL" id="RPA80259.1"/>
    </source>
</evidence>
<gene>
    <name evidence="1" type="ORF">BJ508DRAFT_327568</name>
</gene>
<evidence type="ECO:0000313" key="2">
    <source>
        <dbReference type="Proteomes" id="UP000275078"/>
    </source>
</evidence>
<accession>A0A3N4I2N4</accession>
<dbReference type="AlphaFoldDB" id="A0A3N4I2N4"/>
<proteinExistence type="predicted"/>
<dbReference type="Proteomes" id="UP000275078">
    <property type="component" value="Unassembled WGS sequence"/>
</dbReference>
<sequence length="228" mass="24925">MTFEGRSPKLYKVSDNLRIALHSSEDQGIWTQLQAPDWNDIGVRRYNAVKFLTVTPDQDGGDESTGTAMRITSSANFDPDGHGSQTRMASHVCFYANTPVNAIHRSRRPAGSSRGDLVRMLHIGEVVYFFDLESRIPLQQEQVAAGAEGAQGPGARMAVLFDHATVKSLALVKSMAVKDDHGLRYVEMRGGNHIVVPASAVSELIGYVYKGGRRYITESRGGCDGELI</sequence>
<protein>
    <submittedName>
        <fullName evidence="1">Uncharacterized protein</fullName>
    </submittedName>
</protein>
<dbReference type="EMBL" id="ML119690">
    <property type="protein sequence ID" value="RPA80259.1"/>
    <property type="molecule type" value="Genomic_DNA"/>
</dbReference>
<name>A0A3N4I2N4_ASCIM</name>
<keyword evidence="2" id="KW-1185">Reference proteome</keyword>